<reference evidence="1" key="1">
    <citation type="submission" date="2020-05" db="EMBL/GenBank/DDBJ databases">
        <authorList>
            <person name="Chiriac C."/>
            <person name="Salcher M."/>
            <person name="Ghai R."/>
            <person name="Kavagutti S V."/>
        </authorList>
    </citation>
    <scope>NUCLEOTIDE SEQUENCE</scope>
</reference>
<dbReference type="Gene3D" id="2.70.98.10">
    <property type="match status" value="1"/>
</dbReference>
<dbReference type="SUPFAM" id="SSF74650">
    <property type="entry name" value="Galactose mutarotase-like"/>
    <property type="match status" value="1"/>
</dbReference>
<organism evidence="1">
    <name type="scientific">freshwater metagenome</name>
    <dbReference type="NCBI Taxonomy" id="449393"/>
    <lineage>
        <taxon>unclassified sequences</taxon>
        <taxon>metagenomes</taxon>
        <taxon>ecological metagenomes</taxon>
    </lineage>
</organism>
<dbReference type="AlphaFoldDB" id="A0A6J6JCJ9"/>
<dbReference type="InterPro" id="IPR014718">
    <property type="entry name" value="GH-type_carb-bd"/>
</dbReference>
<evidence type="ECO:0000313" key="1">
    <source>
        <dbReference type="EMBL" id="CAB4634772.1"/>
    </source>
</evidence>
<dbReference type="Pfam" id="PF01263">
    <property type="entry name" value="Aldose_epim"/>
    <property type="match status" value="1"/>
</dbReference>
<dbReference type="InterPro" id="IPR008183">
    <property type="entry name" value="Aldose_1/G6P_1-epimerase"/>
</dbReference>
<accession>A0A6J6JCJ9</accession>
<protein>
    <submittedName>
        <fullName evidence="1">Unannotated protein</fullName>
    </submittedName>
</protein>
<dbReference type="GO" id="GO:0016853">
    <property type="term" value="F:isomerase activity"/>
    <property type="evidence" value="ECO:0007669"/>
    <property type="project" value="InterPro"/>
</dbReference>
<proteinExistence type="predicted"/>
<dbReference type="EMBL" id="CAEZVS010000050">
    <property type="protein sequence ID" value="CAB4634772.1"/>
    <property type="molecule type" value="Genomic_DNA"/>
</dbReference>
<dbReference type="GO" id="GO:0030246">
    <property type="term" value="F:carbohydrate binding"/>
    <property type="evidence" value="ECO:0007669"/>
    <property type="project" value="InterPro"/>
</dbReference>
<dbReference type="GO" id="GO:0005975">
    <property type="term" value="P:carbohydrate metabolic process"/>
    <property type="evidence" value="ECO:0007669"/>
    <property type="project" value="InterPro"/>
</dbReference>
<dbReference type="InterPro" id="IPR011013">
    <property type="entry name" value="Gal_mutarotase_sf_dom"/>
</dbReference>
<name>A0A6J6JCJ9_9ZZZZ</name>
<sequence>MITLTESSTGSSAVVSPVGASLMELTLSGNKVIEQAAAGRPELYAGVVMAPWSGRIASGKWIDESGTERTLSINEPARNNALHGLVYNKSFEVKKSAASSVELVIDIAPTDGYPHALRLAVSYELEDGQLYASFAVKNLSDTRAPFSIGFHPYFSTTWADAPLRLQVSAESVLELNENMIATGKAKVSDADKDLRASKALTEVKLDDDFTDLDFVHGIATTKLLTASGGGLEVWQEDVFKHTVIYTPDEFPTASGSTAAIAIEPSSSEVNEFNTKQDLLVLSPGETRSGSWGIRLVN</sequence>
<gene>
    <name evidence="1" type="ORF">UFOPK2106_00477</name>
</gene>